<organism evidence="1 2">
    <name type="scientific">Massilia niabensis</name>
    <dbReference type="NCBI Taxonomy" id="544910"/>
    <lineage>
        <taxon>Bacteria</taxon>
        <taxon>Pseudomonadati</taxon>
        <taxon>Pseudomonadota</taxon>
        <taxon>Betaproteobacteria</taxon>
        <taxon>Burkholderiales</taxon>
        <taxon>Oxalobacteraceae</taxon>
        <taxon>Telluria group</taxon>
        <taxon>Massilia</taxon>
    </lineage>
</organism>
<gene>
    <name evidence="1" type="ORF">ACFPN5_11855</name>
</gene>
<name>A0ABW0L454_9BURK</name>
<dbReference type="Proteomes" id="UP001596050">
    <property type="component" value="Unassembled WGS sequence"/>
</dbReference>
<comment type="caution">
    <text evidence="1">The sequence shown here is derived from an EMBL/GenBank/DDBJ whole genome shotgun (WGS) entry which is preliminary data.</text>
</comment>
<protein>
    <submittedName>
        <fullName evidence="1">Uncharacterized protein</fullName>
    </submittedName>
</protein>
<dbReference type="InterPro" id="IPR057955">
    <property type="entry name" value="SF0329-like"/>
</dbReference>
<keyword evidence="2" id="KW-1185">Reference proteome</keyword>
<dbReference type="Pfam" id="PF25753">
    <property type="entry name" value="SF0329"/>
    <property type="match status" value="1"/>
</dbReference>
<dbReference type="RefSeq" id="WP_379783425.1">
    <property type="nucleotide sequence ID" value="NZ_JBHSMU010000011.1"/>
</dbReference>
<evidence type="ECO:0000313" key="1">
    <source>
        <dbReference type="EMBL" id="MFC5460500.1"/>
    </source>
</evidence>
<accession>A0ABW0L454</accession>
<sequence length="168" mass="18859">MKWSQLRHRLKGRIAPCLVGVDVHQTRYRHAHDQEGEFWVTVGSERIFSAGSSSYLSSLGKRAAENRHQGATPRQAFEQAWQVVGASGLMLLEQINKDLFTSLNQTVEQMLAHDNPVIRALGIIDARYGKRRLAAFDPANEHVLVQRLFDLRCKAEGITIPASTLIVN</sequence>
<dbReference type="EMBL" id="JBHSMU010000011">
    <property type="protein sequence ID" value="MFC5460500.1"/>
    <property type="molecule type" value="Genomic_DNA"/>
</dbReference>
<proteinExistence type="predicted"/>
<reference evidence="2" key="1">
    <citation type="journal article" date="2019" name="Int. J. Syst. Evol. Microbiol.">
        <title>The Global Catalogue of Microorganisms (GCM) 10K type strain sequencing project: providing services to taxonomists for standard genome sequencing and annotation.</title>
        <authorList>
            <consortium name="The Broad Institute Genomics Platform"/>
            <consortium name="The Broad Institute Genome Sequencing Center for Infectious Disease"/>
            <person name="Wu L."/>
            <person name="Ma J."/>
        </authorList>
    </citation>
    <scope>NUCLEOTIDE SEQUENCE [LARGE SCALE GENOMIC DNA]</scope>
    <source>
        <strain evidence="2">KACC 12649</strain>
    </source>
</reference>
<evidence type="ECO:0000313" key="2">
    <source>
        <dbReference type="Proteomes" id="UP001596050"/>
    </source>
</evidence>